<organism evidence="2 3">
    <name type="scientific">Phlyctema vagabunda</name>
    <dbReference type="NCBI Taxonomy" id="108571"/>
    <lineage>
        <taxon>Eukaryota</taxon>
        <taxon>Fungi</taxon>
        <taxon>Dikarya</taxon>
        <taxon>Ascomycota</taxon>
        <taxon>Pezizomycotina</taxon>
        <taxon>Leotiomycetes</taxon>
        <taxon>Helotiales</taxon>
        <taxon>Dermateaceae</taxon>
        <taxon>Phlyctema</taxon>
    </lineage>
</organism>
<keyword evidence="3" id="KW-1185">Reference proteome</keyword>
<gene>
    <name evidence="2" type="ORF">PVAG01_10150</name>
</gene>
<feature type="transmembrane region" description="Helical" evidence="1">
    <location>
        <begin position="46"/>
        <end position="64"/>
    </location>
</feature>
<feature type="transmembrane region" description="Helical" evidence="1">
    <location>
        <begin position="71"/>
        <end position="90"/>
    </location>
</feature>
<evidence type="ECO:0000313" key="3">
    <source>
        <dbReference type="Proteomes" id="UP001629113"/>
    </source>
</evidence>
<accession>A0ABR4P547</accession>
<comment type="caution">
    <text evidence="2">The sequence shown here is derived from an EMBL/GenBank/DDBJ whole genome shotgun (WGS) entry which is preliminary data.</text>
</comment>
<keyword evidence="1" id="KW-1133">Transmembrane helix</keyword>
<keyword evidence="1" id="KW-0472">Membrane</keyword>
<evidence type="ECO:0000256" key="1">
    <source>
        <dbReference type="SAM" id="Phobius"/>
    </source>
</evidence>
<protein>
    <submittedName>
        <fullName evidence="2">Uncharacterized protein</fullName>
    </submittedName>
</protein>
<dbReference type="Proteomes" id="UP001629113">
    <property type="component" value="Unassembled WGS sequence"/>
</dbReference>
<evidence type="ECO:0000313" key="2">
    <source>
        <dbReference type="EMBL" id="KAL3418434.1"/>
    </source>
</evidence>
<feature type="transmembrane region" description="Helical" evidence="1">
    <location>
        <begin position="21"/>
        <end position="40"/>
    </location>
</feature>
<dbReference type="EMBL" id="JBFCZG010000009">
    <property type="protein sequence ID" value="KAL3418434.1"/>
    <property type="molecule type" value="Genomic_DNA"/>
</dbReference>
<reference evidence="2 3" key="1">
    <citation type="submission" date="2024-06" db="EMBL/GenBank/DDBJ databases">
        <title>Complete genome of Phlyctema vagabunda strain 19-DSS-EL-015.</title>
        <authorList>
            <person name="Fiorenzani C."/>
        </authorList>
    </citation>
    <scope>NUCLEOTIDE SEQUENCE [LARGE SCALE GENOMIC DNA]</scope>
    <source>
        <strain evidence="2 3">19-DSS-EL-015</strain>
    </source>
</reference>
<name>A0ABR4P547_9HELO</name>
<proteinExistence type="predicted"/>
<sequence length="143" mass="15659">MLSTYSQRALQSPLAQFPLNALSSIAAYLLNILYALFAPILRSGPVMGVSAHIYALVTFLSSNYKPRPKHLVFVTIAMLLILMLIAKGAMEISHSAQQRQEAFSTLRKILLSGGGELAGRARVIKAYHAATIKLRISTSRVNF</sequence>
<keyword evidence="1" id="KW-0812">Transmembrane</keyword>